<gene>
    <name evidence="6" type="ORF">CLV41_10517</name>
</gene>
<dbReference type="PROSITE" id="PS50931">
    <property type="entry name" value="HTH_LYSR"/>
    <property type="match status" value="1"/>
</dbReference>
<evidence type="ECO:0000256" key="4">
    <source>
        <dbReference type="ARBA" id="ARBA00023163"/>
    </source>
</evidence>
<keyword evidence="2" id="KW-0805">Transcription regulation</keyword>
<proteinExistence type="inferred from homology"/>
<evidence type="ECO:0000256" key="1">
    <source>
        <dbReference type="ARBA" id="ARBA00009437"/>
    </source>
</evidence>
<dbReference type="FunFam" id="1.10.10.10:FF:000001">
    <property type="entry name" value="LysR family transcriptional regulator"/>
    <property type="match status" value="1"/>
</dbReference>
<dbReference type="GO" id="GO:0003700">
    <property type="term" value="F:DNA-binding transcription factor activity"/>
    <property type="evidence" value="ECO:0007669"/>
    <property type="project" value="InterPro"/>
</dbReference>
<keyword evidence="7" id="KW-1185">Reference proteome</keyword>
<dbReference type="Pfam" id="PF03466">
    <property type="entry name" value="LysR_substrate"/>
    <property type="match status" value="1"/>
</dbReference>
<dbReference type="Proteomes" id="UP000236959">
    <property type="component" value="Unassembled WGS sequence"/>
</dbReference>
<accession>A0A2S3UTP6</accession>
<organism evidence="6 7">
    <name type="scientific">Roseibium marinum</name>
    <dbReference type="NCBI Taxonomy" id="281252"/>
    <lineage>
        <taxon>Bacteria</taxon>
        <taxon>Pseudomonadati</taxon>
        <taxon>Pseudomonadota</taxon>
        <taxon>Alphaproteobacteria</taxon>
        <taxon>Hyphomicrobiales</taxon>
        <taxon>Stappiaceae</taxon>
        <taxon>Roseibium</taxon>
    </lineage>
</organism>
<dbReference type="OrthoDB" id="3252676at2"/>
<name>A0A2S3UTP6_9HYPH</name>
<dbReference type="GO" id="GO:0005829">
    <property type="term" value="C:cytosol"/>
    <property type="evidence" value="ECO:0007669"/>
    <property type="project" value="TreeGrafter"/>
</dbReference>
<dbReference type="InterPro" id="IPR005119">
    <property type="entry name" value="LysR_subst-bd"/>
</dbReference>
<protein>
    <submittedName>
        <fullName evidence="6">DNA-binding transcriptional LysR family regulator</fullName>
    </submittedName>
</protein>
<sequence length="306" mass="33923">MDPYRLGLIATRTHYFQLVARLGSIRQASKALNVAPSSISRVIKQLEDELGTPLFERVRQRLRLTSAGELLLYHVRESYVDMNRAVMEINDLSGLRRGTIAVATIESAARGMLPEALEEFWSRHPEITVDVKVVSSQDVANAVGDGSCDLGIAFDVSVPRNARRLSSLAVPLGLLVPPGSRFADRTELRTFDISGERIILSDTSLSLSMSVEELFSGSMVEFSRRSRTNSIGLMIDLARRGLGAIMQTRVGVEREIENGELLFIPLRDPKLRPRRLMLMSRAKSEISDAASAFATSLSRCFEQLKS</sequence>
<evidence type="ECO:0000256" key="2">
    <source>
        <dbReference type="ARBA" id="ARBA00023015"/>
    </source>
</evidence>
<feature type="domain" description="HTH lysR-type" evidence="5">
    <location>
        <begin position="14"/>
        <end position="65"/>
    </location>
</feature>
<dbReference type="InterPro" id="IPR036390">
    <property type="entry name" value="WH_DNA-bd_sf"/>
</dbReference>
<evidence type="ECO:0000259" key="5">
    <source>
        <dbReference type="PROSITE" id="PS50931"/>
    </source>
</evidence>
<dbReference type="Gene3D" id="1.10.10.10">
    <property type="entry name" value="Winged helix-like DNA-binding domain superfamily/Winged helix DNA-binding domain"/>
    <property type="match status" value="1"/>
</dbReference>
<reference evidence="6 7" key="1">
    <citation type="submission" date="2018-01" db="EMBL/GenBank/DDBJ databases">
        <title>Genomic Encyclopedia of Archaeal and Bacterial Type Strains, Phase II (KMG-II): from individual species to whole genera.</title>
        <authorList>
            <person name="Goeker M."/>
        </authorList>
    </citation>
    <scope>NUCLEOTIDE SEQUENCE [LARGE SCALE GENOMIC DNA]</scope>
    <source>
        <strain evidence="6 7">DSM 17023</strain>
    </source>
</reference>
<dbReference type="InterPro" id="IPR000847">
    <property type="entry name" value="LysR_HTH_N"/>
</dbReference>
<dbReference type="InterPro" id="IPR036388">
    <property type="entry name" value="WH-like_DNA-bd_sf"/>
</dbReference>
<dbReference type="InterPro" id="IPR050950">
    <property type="entry name" value="HTH-type_LysR_regulators"/>
</dbReference>
<dbReference type="SUPFAM" id="SSF53850">
    <property type="entry name" value="Periplasmic binding protein-like II"/>
    <property type="match status" value="1"/>
</dbReference>
<evidence type="ECO:0000256" key="3">
    <source>
        <dbReference type="ARBA" id="ARBA00023125"/>
    </source>
</evidence>
<dbReference type="Gene3D" id="3.40.190.290">
    <property type="match status" value="1"/>
</dbReference>
<dbReference type="PANTHER" id="PTHR30419">
    <property type="entry name" value="HTH-TYPE TRANSCRIPTIONAL REGULATOR YBHD"/>
    <property type="match status" value="1"/>
</dbReference>
<comment type="caution">
    <text evidence="6">The sequence shown here is derived from an EMBL/GenBank/DDBJ whole genome shotgun (WGS) entry which is preliminary data.</text>
</comment>
<dbReference type="AlphaFoldDB" id="A0A2S3UTP6"/>
<evidence type="ECO:0000313" key="6">
    <source>
        <dbReference type="EMBL" id="POF30839.1"/>
    </source>
</evidence>
<keyword evidence="4" id="KW-0804">Transcription</keyword>
<comment type="similarity">
    <text evidence="1">Belongs to the LysR transcriptional regulatory family.</text>
</comment>
<dbReference type="Pfam" id="PF00126">
    <property type="entry name" value="HTH_1"/>
    <property type="match status" value="1"/>
</dbReference>
<keyword evidence="3 6" id="KW-0238">DNA-binding</keyword>
<evidence type="ECO:0000313" key="7">
    <source>
        <dbReference type="Proteomes" id="UP000236959"/>
    </source>
</evidence>
<dbReference type="GO" id="GO:0003677">
    <property type="term" value="F:DNA binding"/>
    <property type="evidence" value="ECO:0007669"/>
    <property type="project" value="UniProtKB-KW"/>
</dbReference>
<dbReference type="EMBL" id="PPCN01000005">
    <property type="protein sequence ID" value="POF30839.1"/>
    <property type="molecule type" value="Genomic_DNA"/>
</dbReference>
<dbReference type="SUPFAM" id="SSF46785">
    <property type="entry name" value="Winged helix' DNA-binding domain"/>
    <property type="match status" value="1"/>
</dbReference>
<dbReference type="PRINTS" id="PR00039">
    <property type="entry name" value="HTHLYSR"/>
</dbReference>